<proteinExistence type="inferred from homology"/>
<dbReference type="AlphaFoldDB" id="A0A8B7YQP4"/>
<reference evidence="12" key="1">
    <citation type="submission" date="2025-08" db="UniProtKB">
        <authorList>
            <consortium name="RefSeq"/>
        </authorList>
    </citation>
    <scope>IDENTIFICATION</scope>
</reference>
<dbReference type="FunFam" id="3.40.50.1460:FF:000001">
    <property type="entry name" value="Caspase-3 preproprotein"/>
    <property type="match status" value="1"/>
</dbReference>
<dbReference type="PANTHER" id="PTHR10454">
    <property type="entry name" value="CASPASE"/>
    <property type="match status" value="1"/>
</dbReference>
<dbReference type="Pfam" id="PF00656">
    <property type="entry name" value="Peptidase_C14"/>
    <property type="match status" value="1"/>
</dbReference>
<feature type="domain" description="Caspase family p20" evidence="10">
    <location>
        <begin position="120"/>
        <end position="245"/>
    </location>
</feature>
<dbReference type="InterPro" id="IPR033139">
    <property type="entry name" value="Caspase_cys_AS"/>
</dbReference>
<comment type="similarity">
    <text evidence="1 8">Belongs to the peptidase C14A family.</text>
</comment>
<dbReference type="SUPFAM" id="SSF52129">
    <property type="entry name" value="Caspase-like"/>
    <property type="match status" value="1"/>
</dbReference>
<dbReference type="PROSITE" id="PS01122">
    <property type="entry name" value="CASPASE_CYS"/>
    <property type="match status" value="1"/>
</dbReference>
<dbReference type="GeneID" id="110981895"/>
<name>A0A8B7YQP4_ACAPL</name>
<evidence type="ECO:0000256" key="7">
    <source>
        <dbReference type="PIRSR" id="PIRSR038001-1"/>
    </source>
</evidence>
<sequence>MRVSDTISVSVGCGDGSLHAEVKSVDKDEPSTDHIKDELKNDLVTHPGFDVLDAATKATSRSTAHASTSKLENALRNLNVNELSAEDDDEKLSPSSRSAGYTCQRQDITSDFQYDMSHRARGKAVIVNNVNFAPETEMGERTGSEKDADELVDAVRSLGFSTERYSDLTRLQLLRIFQNVSAEDHSDVDCFMFSIMSHGADGGVIYCTDGVLCLEELIHELRGDRCKTLIGKPKIFFIQACRGERLDCGVELPSEDITDEVDSGGTRLSSLVIPLEADFLVAYSSPPGYFSWRNVSSGAWFIQALIKVLKDHGNSLEINQLLTRVNHEVAYRNISNSSMPDFNKKKQMPYYTSTLTKELYFASHKN</sequence>
<keyword evidence="3" id="KW-0053">Apoptosis</keyword>
<evidence type="ECO:0000256" key="3">
    <source>
        <dbReference type="ARBA" id="ARBA00022703"/>
    </source>
</evidence>
<evidence type="ECO:0000313" key="12">
    <source>
        <dbReference type="RefSeq" id="XP_022095599.1"/>
    </source>
</evidence>
<accession>A0A8B7YQP4</accession>
<dbReference type="PRINTS" id="PR00376">
    <property type="entry name" value="IL1BCENZYME"/>
</dbReference>
<dbReference type="GO" id="GO:0043525">
    <property type="term" value="P:positive regulation of neuron apoptotic process"/>
    <property type="evidence" value="ECO:0007669"/>
    <property type="project" value="TreeGrafter"/>
</dbReference>
<dbReference type="PROSITE" id="PS01121">
    <property type="entry name" value="CASPASE_HIS"/>
    <property type="match status" value="1"/>
</dbReference>
<dbReference type="RefSeq" id="XP_022095599.1">
    <property type="nucleotide sequence ID" value="XM_022239907.1"/>
</dbReference>
<dbReference type="InterPro" id="IPR011600">
    <property type="entry name" value="Pept_C14_caspase"/>
</dbReference>
<feature type="active site" evidence="7">
    <location>
        <position position="241"/>
    </location>
</feature>
<dbReference type="PROSITE" id="PS50208">
    <property type="entry name" value="CASPASE_P20"/>
    <property type="match status" value="1"/>
</dbReference>
<dbReference type="SMART" id="SM00115">
    <property type="entry name" value="CASc"/>
    <property type="match status" value="1"/>
</dbReference>
<keyword evidence="2" id="KW-0645">Protease</keyword>
<evidence type="ECO:0000256" key="8">
    <source>
        <dbReference type="RuleBase" id="RU003971"/>
    </source>
</evidence>
<dbReference type="GO" id="GO:0006508">
    <property type="term" value="P:proteolysis"/>
    <property type="evidence" value="ECO:0007669"/>
    <property type="project" value="UniProtKB-KW"/>
</dbReference>
<feature type="active site" evidence="7">
    <location>
        <position position="198"/>
    </location>
</feature>
<dbReference type="Gene3D" id="3.40.50.1460">
    <property type="match status" value="1"/>
</dbReference>
<keyword evidence="11" id="KW-1185">Reference proteome</keyword>
<dbReference type="Proteomes" id="UP000694845">
    <property type="component" value="Unplaced"/>
</dbReference>
<dbReference type="OMA" id="ENTGMNV"/>
<evidence type="ECO:0000256" key="4">
    <source>
        <dbReference type="ARBA" id="ARBA00022801"/>
    </source>
</evidence>
<dbReference type="PROSITE" id="PS50207">
    <property type="entry name" value="CASPASE_P10"/>
    <property type="match status" value="1"/>
</dbReference>
<dbReference type="OrthoDB" id="6116485at2759"/>
<dbReference type="PIRSF" id="PIRSF038001">
    <property type="entry name" value="Caspase_ICE"/>
    <property type="match status" value="1"/>
</dbReference>
<evidence type="ECO:0000256" key="2">
    <source>
        <dbReference type="ARBA" id="ARBA00022670"/>
    </source>
</evidence>
<evidence type="ECO:0000256" key="5">
    <source>
        <dbReference type="ARBA" id="ARBA00022807"/>
    </source>
</evidence>
<dbReference type="InterPro" id="IPR016129">
    <property type="entry name" value="Caspase_his_AS"/>
</dbReference>
<dbReference type="InterPro" id="IPR029030">
    <property type="entry name" value="Caspase-like_dom_sf"/>
</dbReference>
<dbReference type="CDD" id="cd00032">
    <property type="entry name" value="CASc"/>
    <property type="match status" value="1"/>
</dbReference>
<dbReference type="KEGG" id="aplc:110981895"/>
<feature type="domain" description="Caspase family p10" evidence="9">
    <location>
        <begin position="269"/>
        <end position="363"/>
    </location>
</feature>
<dbReference type="InterPro" id="IPR002138">
    <property type="entry name" value="Pept_C14_p10"/>
</dbReference>
<keyword evidence="4" id="KW-0378">Hydrolase</keyword>
<evidence type="ECO:0000259" key="9">
    <source>
        <dbReference type="PROSITE" id="PS50207"/>
    </source>
</evidence>
<keyword evidence="5" id="KW-0788">Thiol protease</keyword>
<dbReference type="GO" id="GO:0006915">
    <property type="term" value="P:apoptotic process"/>
    <property type="evidence" value="ECO:0007669"/>
    <property type="project" value="UniProtKB-KW"/>
</dbReference>
<evidence type="ECO:0000256" key="6">
    <source>
        <dbReference type="ARBA" id="ARBA00023145"/>
    </source>
</evidence>
<gene>
    <name evidence="12" type="primary">LOC110981895</name>
</gene>
<organism evidence="11 12">
    <name type="scientific">Acanthaster planci</name>
    <name type="common">Crown-of-thorns starfish</name>
    <dbReference type="NCBI Taxonomy" id="133434"/>
    <lineage>
        <taxon>Eukaryota</taxon>
        <taxon>Metazoa</taxon>
        <taxon>Echinodermata</taxon>
        <taxon>Eleutherozoa</taxon>
        <taxon>Asterozoa</taxon>
        <taxon>Asteroidea</taxon>
        <taxon>Valvatacea</taxon>
        <taxon>Valvatida</taxon>
        <taxon>Acanthasteridae</taxon>
        <taxon>Acanthaster</taxon>
    </lineage>
</organism>
<dbReference type="PANTHER" id="PTHR10454:SF232">
    <property type="entry name" value="AT03047P-RELATED"/>
    <property type="match status" value="1"/>
</dbReference>
<evidence type="ECO:0000256" key="1">
    <source>
        <dbReference type="ARBA" id="ARBA00010134"/>
    </source>
</evidence>
<dbReference type="GO" id="GO:0005737">
    <property type="term" value="C:cytoplasm"/>
    <property type="evidence" value="ECO:0007669"/>
    <property type="project" value="TreeGrafter"/>
</dbReference>
<dbReference type="InterPro" id="IPR015917">
    <property type="entry name" value="Pept_C14A"/>
</dbReference>
<dbReference type="GO" id="GO:0004197">
    <property type="term" value="F:cysteine-type endopeptidase activity"/>
    <property type="evidence" value="ECO:0007669"/>
    <property type="project" value="InterPro"/>
</dbReference>
<evidence type="ECO:0000313" key="11">
    <source>
        <dbReference type="Proteomes" id="UP000694845"/>
    </source>
</evidence>
<dbReference type="InterPro" id="IPR002398">
    <property type="entry name" value="Pept_C14"/>
</dbReference>
<keyword evidence="6" id="KW-0865">Zymogen</keyword>
<protein>
    <submittedName>
        <fullName evidence="12">Caspase-7-like</fullName>
    </submittedName>
</protein>
<dbReference type="InterPro" id="IPR001309">
    <property type="entry name" value="Pept_C14_p20"/>
</dbReference>
<evidence type="ECO:0000259" key="10">
    <source>
        <dbReference type="PROSITE" id="PS50208"/>
    </source>
</evidence>